<proteinExistence type="predicted"/>
<evidence type="ECO:0000313" key="2">
    <source>
        <dbReference type="EMBL" id="QHG66290.1"/>
    </source>
</evidence>
<sequence>MDSIYKKYPAAMAPGDFWRQIKRTVNGEPVSDEQISMIVAAIRNALQLSPEDQLLDLACGNGALSQYFFNACESFLGVDVSDVLIDVAKRYFEQPKRQFVLADVGEYILSEPYPERFTKVLCYGSFSYFTEDTARSVLTRLSQDYTNVDRVFIGNLPDLDLHQAFYTDGKSHDHELKTAASLIGIWRSPAEFEALAASCGWSASIQRMPSEFYAGHYRYDVLLARVA</sequence>
<dbReference type="GO" id="GO:0032259">
    <property type="term" value="P:methylation"/>
    <property type="evidence" value="ECO:0007669"/>
    <property type="project" value="UniProtKB-KW"/>
</dbReference>
<reference evidence="2 3" key="1">
    <citation type="submission" date="2020-02" db="EMBL/GenBank/DDBJ databases">
        <title>Pseudomonas Putida W5 Complete Genome Assembly.</title>
        <authorList>
            <person name="Yuan Z.-C."/>
            <person name="Shaw G.A."/>
            <person name="Cusano A.D."/>
            <person name="Caddey B.J."/>
            <person name="Weselowski B.J."/>
        </authorList>
    </citation>
    <scope>NUCLEOTIDE SEQUENCE [LARGE SCALE GENOMIC DNA]</scope>
    <source>
        <strain evidence="2 3">W5</strain>
    </source>
</reference>
<evidence type="ECO:0000259" key="1">
    <source>
        <dbReference type="Pfam" id="PF13649"/>
    </source>
</evidence>
<gene>
    <name evidence="2" type="ORF">C2H86_18590</name>
</gene>
<dbReference type="Pfam" id="PF13649">
    <property type="entry name" value="Methyltransf_25"/>
    <property type="match status" value="1"/>
</dbReference>
<keyword evidence="2" id="KW-0489">Methyltransferase</keyword>
<evidence type="ECO:0000313" key="3">
    <source>
        <dbReference type="Proteomes" id="UP000464480"/>
    </source>
</evidence>
<dbReference type="RefSeq" id="WP_159411523.1">
    <property type="nucleotide sequence ID" value="NZ_CP026115.2"/>
</dbReference>
<keyword evidence="2" id="KW-0808">Transferase</keyword>
<dbReference type="SUPFAM" id="SSF53335">
    <property type="entry name" value="S-adenosyl-L-methionine-dependent methyltransferases"/>
    <property type="match status" value="1"/>
</dbReference>
<dbReference type="GO" id="GO:0008168">
    <property type="term" value="F:methyltransferase activity"/>
    <property type="evidence" value="ECO:0007669"/>
    <property type="project" value="UniProtKB-KW"/>
</dbReference>
<dbReference type="EMBL" id="CP026115">
    <property type="protein sequence ID" value="QHG66290.1"/>
    <property type="molecule type" value="Genomic_DNA"/>
</dbReference>
<feature type="domain" description="Methyltransferase" evidence="1">
    <location>
        <begin position="55"/>
        <end position="141"/>
    </location>
</feature>
<dbReference type="InterPro" id="IPR029063">
    <property type="entry name" value="SAM-dependent_MTases_sf"/>
</dbReference>
<dbReference type="Proteomes" id="UP000464480">
    <property type="component" value="Chromosome"/>
</dbReference>
<protein>
    <submittedName>
        <fullName evidence="2">Class I SAM-dependent methyltransferase</fullName>
    </submittedName>
</protein>
<dbReference type="CDD" id="cd02440">
    <property type="entry name" value="AdoMet_MTases"/>
    <property type="match status" value="1"/>
</dbReference>
<dbReference type="AlphaFoldDB" id="A0A6I6Y3W4"/>
<dbReference type="Gene3D" id="3.40.50.150">
    <property type="entry name" value="Vaccinia Virus protein VP39"/>
    <property type="match status" value="1"/>
</dbReference>
<name>A0A6I6Y3W4_PSEPU</name>
<organism evidence="2 3">
    <name type="scientific">Pseudomonas putida</name>
    <name type="common">Arthrobacter siderocapsulatus</name>
    <dbReference type="NCBI Taxonomy" id="303"/>
    <lineage>
        <taxon>Bacteria</taxon>
        <taxon>Pseudomonadati</taxon>
        <taxon>Pseudomonadota</taxon>
        <taxon>Gammaproteobacteria</taxon>
        <taxon>Pseudomonadales</taxon>
        <taxon>Pseudomonadaceae</taxon>
        <taxon>Pseudomonas</taxon>
    </lineage>
</organism>
<accession>A0A6I6Y3W4</accession>
<dbReference type="InterPro" id="IPR041698">
    <property type="entry name" value="Methyltransf_25"/>
</dbReference>